<proteinExistence type="predicted"/>
<evidence type="ECO:0000313" key="1">
    <source>
        <dbReference type="EMBL" id="MBX69574.1"/>
    </source>
</evidence>
<organism evidence="1">
    <name type="scientific">Rhizophora mucronata</name>
    <name type="common">Asiatic mangrove</name>
    <dbReference type="NCBI Taxonomy" id="61149"/>
    <lineage>
        <taxon>Eukaryota</taxon>
        <taxon>Viridiplantae</taxon>
        <taxon>Streptophyta</taxon>
        <taxon>Embryophyta</taxon>
        <taxon>Tracheophyta</taxon>
        <taxon>Spermatophyta</taxon>
        <taxon>Magnoliopsida</taxon>
        <taxon>eudicotyledons</taxon>
        <taxon>Gunneridae</taxon>
        <taxon>Pentapetalae</taxon>
        <taxon>rosids</taxon>
        <taxon>fabids</taxon>
        <taxon>Malpighiales</taxon>
        <taxon>Rhizophoraceae</taxon>
        <taxon>Rhizophora</taxon>
    </lineage>
</organism>
<accession>A0A2P2QRS4</accession>
<dbReference type="EMBL" id="GGEC01089090">
    <property type="protein sequence ID" value="MBX69574.1"/>
    <property type="molecule type" value="Transcribed_RNA"/>
</dbReference>
<name>A0A2P2QRS4_RHIMU</name>
<reference evidence="1" key="1">
    <citation type="submission" date="2018-02" db="EMBL/GenBank/DDBJ databases">
        <title>Rhizophora mucronata_Transcriptome.</title>
        <authorList>
            <person name="Meera S.P."/>
            <person name="Sreeshan A."/>
            <person name="Augustine A."/>
        </authorList>
    </citation>
    <scope>NUCLEOTIDE SEQUENCE</scope>
    <source>
        <tissue evidence="1">Leaf</tissue>
    </source>
</reference>
<sequence>MWFSNTKAVLINKSWSSVHRITCFKLQKRSMG</sequence>
<dbReference type="AlphaFoldDB" id="A0A2P2QRS4"/>
<protein>
    <submittedName>
        <fullName evidence="1">Uncharacterized protein</fullName>
    </submittedName>
</protein>